<evidence type="ECO:0000313" key="2">
    <source>
        <dbReference type="EMBL" id="GAG62704.1"/>
    </source>
</evidence>
<feature type="domain" description="N-acetyltransferase" evidence="1">
    <location>
        <begin position="1"/>
        <end position="121"/>
    </location>
</feature>
<dbReference type="EMBL" id="BART01007743">
    <property type="protein sequence ID" value="GAG62704.1"/>
    <property type="molecule type" value="Genomic_DNA"/>
</dbReference>
<name>X0Z157_9ZZZZ</name>
<comment type="caution">
    <text evidence="2">The sequence shown here is derived from an EMBL/GenBank/DDBJ whole genome shotgun (WGS) entry which is preliminary data.</text>
</comment>
<dbReference type="InterPro" id="IPR000182">
    <property type="entry name" value="GNAT_dom"/>
</dbReference>
<evidence type="ECO:0000259" key="1">
    <source>
        <dbReference type="PROSITE" id="PS51186"/>
    </source>
</evidence>
<dbReference type="AlphaFoldDB" id="X0Z157"/>
<protein>
    <recommendedName>
        <fullName evidence="1">N-acetyltransferase domain-containing protein</fullName>
    </recommendedName>
</protein>
<dbReference type="SUPFAM" id="SSF55729">
    <property type="entry name" value="Acyl-CoA N-acyltransferases (Nat)"/>
    <property type="match status" value="1"/>
</dbReference>
<reference evidence="2" key="1">
    <citation type="journal article" date="2014" name="Front. Microbiol.">
        <title>High frequency of phylogenetically diverse reductive dehalogenase-homologous genes in deep subseafloor sedimentary metagenomes.</title>
        <authorList>
            <person name="Kawai M."/>
            <person name="Futagami T."/>
            <person name="Toyoda A."/>
            <person name="Takaki Y."/>
            <person name="Nishi S."/>
            <person name="Hori S."/>
            <person name="Arai W."/>
            <person name="Tsubouchi T."/>
            <person name="Morono Y."/>
            <person name="Uchiyama I."/>
            <person name="Ito T."/>
            <person name="Fujiyama A."/>
            <person name="Inagaki F."/>
            <person name="Takami H."/>
        </authorList>
    </citation>
    <scope>NUCLEOTIDE SEQUENCE</scope>
    <source>
        <strain evidence="2">Expedition CK06-06</strain>
    </source>
</reference>
<gene>
    <name evidence="2" type="ORF">S01H4_17554</name>
</gene>
<sequence length="121" mass="14314">MSTWQEFEKELNKRVLDLQYRNSMIVAKEDGKIIGWGTYTLIKDNLGNNRALIHQVLTKKEDSYRKGIEELIIRELKLYVKRTLNLDKIFLICQDSDSGLRNLVMKLGAKKSKNYWYENDI</sequence>
<dbReference type="Pfam" id="PF00583">
    <property type="entry name" value="Acetyltransf_1"/>
    <property type="match status" value="1"/>
</dbReference>
<dbReference type="PROSITE" id="PS51186">
    <property type="entry name" value="GNAT"/>
    <property type="match status" value="1"/>
</dbReference>
<proteinExistence type="predicted"/>
<accession>X0Z157</accession>
<dbReference type="InterPro" id="IPR016181">
    <property type="entry name" value="Acyl_CoA_acyltransferase"/>
</dbReference>
<organism evidence="2">
    <name type="scientific">marine sediment metagenome</name>
    <dbReference type="NCBI Taxonomy" id="412755"/>
    <lineage>
        <taxon>unclassified sequences</taxon>
        <taxon>metagenomes</taxon>
        <taxon>ecological metagenomes</taxon>
    </lineage>
</organism>
<dbReference type="Gene3D" id="3.40.630.30">
    <property type="match status" value="1"/>
</dbReference>
<dbReference type="GO" id="GO:0016747">
    <property type="term" value="F:acyltransferase activity, transferring groups other than amino-acyl groups"/>
    <property type="evidence" value="ECO:0007669"/>
    <property type="project" value="InterPro"/>
</dbReference>